<protein>
    <submittedName>
        <fullName evidence="3">Tetratricopeptide repeat protein 39A-like isoform X1</fullName>
    </submittedName>
</protein>
<gene>
    <name evidence="3" type="primary">LOC106478269</name>
</gene>
<dbReference type="InterPro" id="IPR019412">
    <property type="entry name" value="IML2/TPR_39"/>
</dbReference>
<keyword evidence="2" id="KW-1185">Reference proteome</keyword>
<feature type="region of interest" description="Disordered" evidence="1">
    <location>
        <begin position="641"/>
        <end position="660"/>
    </location>
</feature>
<dbReference type="PANTHER" id="PTHR31859">
    <property type="entry name" value="TETRATRICOPEPTIDE REPEAT PROTEIN 39 FAMILY MEMBER"/>
    <property type="match status" value="1"/>
</dbReference>
<dbReference type="Proteomes" id="UP000694941">
    <property type="component" value="Unplaced"/>
</dbReference>
<dbReference type="RefSeq" id="XP_022237551.1">
    <property type="nucleotide sequence ID" value="XM_022381843.1"/>
</dbReference>
<dbReference type="PANTHER" id="PTHR31859:SF9">
    <property type="entry name" value="TETRATRICOPEPTIDE REPEAT PROTEIN 39B"/>
    <property type="match status" value="1"/>
</dbReference>
<dbReference type="InterPro" id="IPR011990">
    <property type="entry name" value="TPR-like_helical_dom_sf"/>
</dbReference>
<accession>A0ABM1S1P6</accession>
<name>A0ABM1S1P6_LIMPO</name>
<sequence>MSGCDSEDEMFEDALDEGAASCLDSEHWELPLDPQKEVVGKSLVEEGSWDLQEVLDETIGALDLFLNNKFNESLSIISSRAHTSIYHGVGRGMVLFIQAVMTMETSDIDLAMDALKQAVKVSQRYRKKVSTVSRIFHRPDYNTYTEVEVHAELIYAECLLMNAILTFVYDQSLLTFLKGGIRIRSCYQSYKECLHILKTRNFEDEGRKRHFESGVCMGVGAFNLMISQLPTRVLKLLEFIGFSGNKSQEMFGQKQLEEGCNLRDGLRSPLCVIILSGFHTYVVYALGLCDGDLGLCEKHIKKMLKKYPKGALYLFCDARLKQLQGKVDEAIQTYDDSIKAQQEWRQFHYMCFWEKIWCYCYKCDWVNAANCCDTLCKECRWSPATYYYLYGCFLYMQMLDGKTSLLEEIVNTFKKVPELKQKFAGKSAPIEKFCVKRAEKFFRQDQQLTLPIVEVLYLWHGFPVLAKAPHLLRVYLHMIESNVSKAKKAKENHEAVDDYYMLTLLRGVVLKYLDCPLQAEEYFKEIVRNEKEIKEDSFIPPYAAGELAIMFTEQGRNSEASQWLHLARHNYHGYLTEVMLHFRLHAVHKKLQATNHLFTELQEASTPSRRHSLQQTTDHYLMVDTPKVLDFSLSGLEPSLANKSKNHLAPPDSLRSVVGQ</sequence>
<dbReference type="SUPFAM" id="SSF48452">
    <property type="entry name" value="TPR-like"/>
    <property type="match status" value="1"/>
</dbReference>
<evidence type="ECO:0000313" key="3">
    <source>
        <dbReference type="RefSeq" id="XP_022237551.1"/>
    </source>
</evidence>
<dbReference type="GeneID" id="106478269"/>
<proteinExistence type="predicted"/>
<organism evidence="2 3">
    <name type="scientific">Limulus polyphemus</name>
    <name type="common">Atlantic horseshoe crab</name>
    <dbReference type="NCBI Taxonomy" id="6850"/>
    <lineage>
        <taxon>Eukaryota</taxon>
        <taxon>Metazoa</taxon>
        <taxon>Ecdysozoa</taxon>
        <taxon>Arthropoda</taxon>
        <taxon>Chelicerata</taxon>
        <taxon>Merostomata</taxon>
        <taxon>Xiphosura</taxon>
        <taxon>Limulidae</taxon>
        <taxon>Limulus</taxon>
    </lineage>
</organism>
<evidence type="ECO:0000313" key="2">
    <source>
        <dbReference type="Proteomes" id="UP000694941"/>
    </source>
</evidence>
<dbReference type="Gene3D" id="1.25.40.10">
    <property type="entry name" value="Tetratricopeptide repeat domain"/>
    <property type="match status" value="1"/>
</dbReference>
<dbReference type="Pfam" id="PF10300">
    <property type="entry name" value="Iml2-TPR_39"/>
    <property type="match status" value="1"/>
</dbReference>
<evidence type="ECO:0000256" key="1">
    <source>
        <dbReference type="SAM" id="MobiDB-lite"/>
    </source>
</evidence>
<reference evidence="3" key="1">
    <citation type="submission" date="2025-08" db="UniProtKB">
        <authorList>
            <consortium name="RefSeq"/>
        </authorList>
    </citation>
    <scope>IDENTIFICATION</scope>
    <source>
        <tissue evidence="3">Muscle</tissue>
    </source>
</reference>